<dbReference type="Pfam" id="PF03372">
    <property type="entry name" value="Exo_endo_phos"/>
    <property type="match status" value="1"/>
</dbReference>
<proteinExistence type="predicted"/>
<evidence type="ECO:0000313" key="4">
    <source>
        <dbReference type="Proteomes" id="UP000027661"/>
    </source>
</evidence>
<reference evidence="3 4" key="1">
    <citation type="submission" date="2014-04" db="EMBL/GenBank/DDBJ databases">
        <authorList>
            <person name="Sears C."/>
            <person name="Carroll K."/>
            <person name="Sack B.R."/>
            <person name="Qadri F."/>
            <person name="Myers L.L."/>
            <person name="Chung G.-T."/>
            <person name="Escheverria P."/>
            <person name="Fraser C.M."/>
            <person name="Sadzewicz L."/>
            <person name="Shefchek K.A."/>
            <person name="Tallon L."/>
            <person name="Das S.P."/>
            <person name="Daugherty S."/>
            <person name="Mongodin E.F."/>
        </authorList>
    </citation>
    <scope>NUCLEOTIDE SEQUENCE [LARGE SCALE GENOMIC DNA]</scope>
    <source>
        <strain evidence="3 4">3975 RP4</strain>
    </source>
</reference>
<dbReference type="PANTHER" id="PTHR14859:SF15">
    <property type="entry name" value="ENDONUCLEASE_EXONUCLEASE_PHOSPHATASE DOMAIN-CONTAINING PROTEIN"/>
    <property type="match status" value="1"/>
</dbReference>
<comment type="caution">
    <text evidence="3">The sequence shown here is derived from an EMBL/GenBank/DDBJ whole genome shotgun (WGS) entry which is preliminary data.</text>
</comment>
<name>A0A069S1Q8_PHOVU</name>
<dbReference type="PANTHER" id="PTHR14859">
    <property type="entry name" value="CALCOFLUOR WHITE HYPERSENSITIVE PROTEIN PRECURSOR"/>
    <property type="match status" value="1"/>
</dbReference>
<dbReference type="GeneID" id="5304944"/>
<dbReference type="GO" id="GO:0004527">
    <property type="term" value="F:exonuclease activity"/>
    <property type="evidence" value="ECO:0007669"/>
    <property type="project" value="UniProtKB-KW"/>
</dbReference>
<dbReference type="GO" id="GO:0004519">
    <property type="term" value="F:endonuclease activity"/>
    <property type="evidence" value="ECO:0007669"/>
    <property type="project" value="UniProtKB-KW"/>
</dbReference>
<dbReference type="InterPro" id="IPR005135">
    <property type="entry name" value="Endo/exonuclease/phosphatase"/>
</dbReference>
<sequence length="353" mass="40746">MGRLAVYKFAYFLSILFTIFILGLSIFAYFSGKINPVENMFAAYVALSKPILVVVNTILFIYWLIRLRYWLWIPLTGLIVNYEYITSMYQIYNPTKYANENRLKVVTYNVHSFGNEITGFSAKEFAEMMNKEETDVLCFQEYRGNGDFTEQDLQNTYAKIFPYSFIPEGLSQAIYSRYPIRQSQTIEFPNTNNGAIWADLDVKGMTIRIINVHMQTTSFDRMRSKAAQARGEQDEEQERGIYLGYSDNFRENTVRRAGQAEQISSLINATEYPLIVCGDFNDPPGTFTYETLKNGLKDGFQTAGEGYGATYRGFHHLLRIDYLFHSTLLEGIKYKVIPYDMSDHNPVYLEVGL</sequence>
<evidence type="ECO:0000313" key="3">
    <source>
        <dbReference type="EMBL" id="KDS43172.1"/>
    </source>
</evidence>
<dbReference type="EMBL" id="JNHM01000179">
    <property type="protein sequence ID" value="KDS43172.1"/>
    <property type="molecule type" value="Genomic_DNA"/>
</dbReference>
<dbReference type="PATRIC" id="fig|1339352.3.peg.4290"/>
<keyword evidence="1" id="KW-1133">Transmembrane helix</keyword>
<keyword evidence="3" id="KW-0255">Endonuclease</keyword>
<keyword evidence="1" id="KW-0472">Membrane</keyword>
<keyword evidence="3" id="KW-0540">Nuclease</keyword>
<dbReference type="GO" id="GO:0016020">
    <property type="term" value="C:membrane"/>
    <property type="evidence" value="ECO:0007669"/>
    <property type="project" value="GOC"/>
</dbReference>
<dbReference type="RefSeq" id="WP_005843117.1">
    <property type="nucleotide sequence ID" value="NZ_JNHM01000179.1"/>
</dbReference>
<feature type="transmembrane region" description="Helical" evidence="1">
    <location>
        <begin position="42"/>
        <end position="65"/>
    </location>
</feature>
<evidence type="ECO:0000259" key="2">
    <source>
        <dbReference type="Pfam" id="PF03372"/>
    </source>
</evidence>
<protein>
    <submittedName>
        <fullName evidence="3">Endonuclease/Exonuclease/phosphatase family protein</fullName>
    </submittedName>
</protein>
<organism evidence="3 4">
    <name type="scientific">Phocaeicola vulgatus str. 3975 RP4</name>
    <dbReference type="NCBI Taxonomy" id="1339352"/>
    <lineage>
        <taxon>Bacteria</taxon>
        <taxon>Pseudomonadati</taxon>
        <taxon>Bacteroidota</taxon>
        <taxon>Bacteroidia</taxon>
        <taxon>Bacteroidales</taxon>
        <taxon>Bacteroidaceae</taxon>
        <taxon>Phocaeicola</taxon>
    </lineage>
</organism>
<keyword evidence="3" id="KW-0378">Hydrolase</keyword>
<gene>
    <name evidence="3" type="ORF">M099_4582</name>
</gene>
<dbReference type="Gene3D" id="3.60.10.10">
    <property type="entry name" value="Endonuclease/exonuclease/phosphatase"/>
    <property type="match status" value="1"/>
</dbReference>
<dbReference type="AlphaFoldDB" id="A0A069S1Q8"/>
<dbReference type="InterPro" id="IPR051916">
    <property type="entry name" value="GPI-anchor_lipid_remodeler"/>
</dbReference>
<evidence type="ECO:0000256" key="1">
    <source>
        <dbReference type="SAM" id="Phobius"/>
    </source>
</evidence>
<keyword evidence="3" id="KW-0269">Exonuclease</keyword>
<keyword evidence="1" id="KW-0812">Transmembrane</keyword>
<dbReference type="CDD" id="cd09084">
    <property type="entry name" value="EEP-2"/>
    <property type="match status" value="1"/>
</dbReference>
<feature type="transmembrane region" description="Helical" evidence="1">
    <location>
        <begin position="9"/>
        <end position="30"/>
    </location>
</feature>
<dbReference type="Proteomes" id="UP000027661">
    <property type="component" value="Unassembled WGS sequence"/>
</dbReference>
<dbReference type="GO" id="GO:0006506">
    <property type="term" value="P:GPI anchor biosynthetic process"/>
    <property type="evidence" value="ECO:0007669"/>
    <property type="project" value="TreeGrafter"/>
</dbReference>
<dbReference type="InterPro" id="IPR036691">
    <property type="entry name" value="Endo/exonu/phosph_ase_sf"/>
</dbReference>
<dbReference type="SUPFAM" id="SSF56219">
    <property type="entry name" value="DNase I-like"/>
    <property type="match status" value="1"/>
</dbReference>
<accession>A0A069S1Q8</accession>
<feature type="domain" description="Endonuclease/exonuclease/phosphatase" evidence="2">
    <location>
        <begin position="106"/>
        <end position="344"/>
    </location>
</feature>